<reference evidence="9 10" key="1">
    <citation type="journal article" date="2010" name="Stand. Genomic Sci.">
        <title>Non-contiguous finished genome sequence of Aminomonas paucivorans type strain (GLU-3).</title>
        <authorList>
            <person name="Pitluck S."/>
            <person name="Yasawong M."/>
            <person name="Held B."/>
            <person name="Lapidus A."/>
            <person name="Nolan M."/>
            <person name="Copeland A."/>
            <person name="Lucas S."/>
            <person name="Del Rio T.G."/>
            <person name="Tice H."/>
            <person name="Cheng J.F."/>
            <person name="Chertkov O."/>
            <person name="Goodwin L."/>
            <person name="Tapia R."/>
            <person name="Han C."/>
            <person name="Liolios K."/>
            <person name="Ivanova N."/>
            <person name="Mavromatis K."/>
            <person name="Ovchinnikova G."/>
            <person name="Pati A."/>
            <person name="Chen A."/>
            <person name="Palaniappan K."/>
            <person name="Land M."/>
            <person name="Hauser L."/>
            <person name="Chang Y.J."/>
            <person name="Jeffries C.D."/>
            <person name="Pukall R."/>
            <person name="Spring S."/>
            <person name="Rohde M."/>
            <person name="Sikorski J."/>
            <person name="Goker M."/>
            <person name="Woyke T."/>
            <person name="Bristow J."/>
            <person name="Eisen J.A."/>
            <person name="Markowitz V."/>
            <person name="Hugenholtz P."/>
            <person name="Kyrpides N.C."/>
            <person name="Klenk H.P."/>
        </authorList>
    </citation>
    <scope>NUCLEOTIDE SEQUENCE [LARGE SCALE GENOMIC DNA]</scope>
    <source>
        <strain evidence="9 10">DSM 12260</strain>
    </source>
</reference>
<comment type="function">
    <text evidence="4">Essential cell division protein that forms a contractile ring structure (Z ring) at the future cell division site. The regulation of the ring assembly controls the timing and the location of cell division. One of the functions of the FtsZ ring is to recruit other cell division proteins to the septum to produce a new cell wall between the dividing cells. Binds GTP and shows GTPase activity.</text>
</comment>
<evidence type="ECO:0000259" key="7">
    <source>
        <dbReference type="SMART" id="SM00864"/>
    </source>
</evidence>
<dbReference type="InterPro" id="IPR018316">
    <property type="entry name" value="Tubulin/FtsZ_2-layer-sand-dom"/>
</dbReference>
<feature type="binding site" evidence="4">
    <location>
        <position position="158"/>
    </location>
    <ligand>
        <name>GTP</name>
        <dbReference type="ChEBI" id="CHEBI:37565"/>
    </ligand>
</feature>
<dbReference type="PANTHER" id="PTHR30314:SF3">
    <property type="entry name" value="MITOCHONDRIAL DIVISION PROTEIN FSZA"/>
    <property type="match status" value="1"/>
</dbReference>
<dbReference type="HAMAP" id="MF_00909">
    <property type="entry name" value="FtsZ"/>
    <property type="match status" value="1"/>
</dbReference>
<evidence type="ECO:0000256" key="4">
    <source>
        <dbReference type="HAMAP-Rule" id="MF_00909"/>
    </source>
</evidence>
<proteinExistence type="inferred from homology"/>
<dbReference type="GO" id="GO:0000917">
    <property type="term" value="P:division septum assembly"/>
    <property type="evidence" value="ECO:0007669"/>
    <property type="project" value="UniProtKB-KW"/>
</dbReference>
<evidence type="ECO:0000313" key="9">
    <source>
        <dbReference type="EMBL" id="EFQ24770.1"/>
    </source>
</evidence>
<accession>E3D097</accession>
<dbReference type="PRINTS" id="PR00423">
    <property type="entry name" value="CELLDVISFTSZ"/>
</dbReference>
<dbReference type="EMBL" id="CM001022">
    <property type="protein sequence ID" value="EFQ24770.1"/>
    <property type="molecule type" value="Genomic_DNA"/>
</dbReference>
<feature type="compositionally biased region" description="Basic and acidic residues" evidence="6">
    <location>
        <begin position="361"/>
        <end position="374"/>
    </location>
</feature>
<dbReference type="SMART" id="SM00864">
    <property type="entry name" value="Tubulin"/>
    <property type="match status" value="1"/>
</dbReference>
<dbReference type="PANTHER" id="PTHR30314">
    <property type="entry name" value="CELL DIVISION PROTEIN FTSZ-RELATED"/>
    <property type="match status" value="1"/>
</dbReference>
<evidence type="ECO:0000256" key="6">
    <source>
        <dbReference type="SAM" id="MobiDB-lite"/>
    </source>
</evidence>
<dbReference type="GO" id="GO:0003924">
    <property type="term" value="F:GTPase activity"/>
    <property type="evidence" value="ECO:0007669"/>
    <property type="project" value="UniProtKB-UniRule"/>
</dbReference>
<dbReference type="OrthoDB" id="9813375at2"/>
<dbReference type="Proteomes" id="UP000005096">
    <property type="component" value="Chromosome"/>
</dbReference>
<comment type="subcellular location">
    <subcellularLocation>
        <location evidence="4">Cytoplasm</location>
    </subcellularLocation>
    <text evidence="4">Assembles at midcell at the inner surface of the cytoplasmic membrane.</text>
</comment>
<dbReference type="FunFam" id="3.40.50.1440:FF:000001">
    <property type="entry name" value="Cell division protein FtsZ"/>
    <property type="match status" value="1"/>
</dbReference>
<name>E3D097_9BACT</name>
<dbReference type="GO" id="GO:0005525">
    <property type="term" value="F:GTP binding"/>
    <property type="evidence" value="ECO:0007669"/>
    <property type="project" value="UniProtKB-UniRule"/>
</dbReference>
<feature type="binding site" evidence="4">
    <location>
        <begin position="127"/>
        <end position="129"/>
    </location>
    <ligand>
        <name>GTP</name>
        <dbReference type="ChEBI" id="CHEBI:37565"/>
    </ligand>
</feature>
<comment type="similarity">
    <text evidence="1 4">Belongs to the FtsZ family.</text>
</comment>
<feature type="binding site" evidence="4">
    <location>
        <begin position="40"/>
        <end position="44"/>
    </location>
    <ligand>
        <name>GTP</name>
        <dbReference type="ChEBI" id="CHEBI:37565"/>
    </ligand>
</feature>
<evidence type="ECO:0000259" key="8">
    <source>
        <dbReference type="SMART" id="SM00865"/>
    </source>
</evidence>
<dbReference type="SUPFAM" id="SSF55307">
    <property type="entry name" value="Tubulin C-terminal domain-like"/>
    <property type="match status" value="1"/>
</dbReference>
<keyword evidence="4" id="KW-0717">Septation</keyword>
<feature type="binding site" evidence="4">
    <location>
        <position position="206"/>
    </location>
    <ligand>
        <name>GTP</name>
        <dbReference type="ChEBI" id="CHEBI:37565"/>
    </ligand>
</feature>
<dbReference type="GO" id="GO:0032153">
    <property type="term" value="C:cell division site"/>
    <property type="evidence" value="ECO:0007669"/>
    <property type="project" value="UniProtKB-UniRule"/>
</dbReference>
<gene>
    <name evidence="4" type="primary">ftsZ</name>
    <name evidence="9" type="ORF">Apau_2363</name>
</gene>
<feature type="region of interest" description="Disordered" evidence="6">
    <location>
        <begin position="336"/>
        <end position="399"/>
    </location>
</feature>
<dbReference type="InterPro" id="IPR003008">
    <property type="entry name" value="Tubulin_FtsZ_GTPase"/>
</dbReference>
<dbReference type="InterPro" id="IPR008280">
    <property type="entry name" value="Tub_FtsZ_C"/>
</dbReference>
<dbReference type="InterPro" id="IPR000158">
    <property type="entry name" value="Cell_div_FtsZ"/>
</dbReference>
<dbReference type="SUPFAM" id="SSF52490">
    <property type="entry name" value="Tubulin nucleotide-binding domain-like"/>
    <property type="match status" value="1"/>
</dbReference>
<dbReference type="Gene3D" id="3.40.50.1440">
    <property type="entry name" value="Tubulin/FtsZ, GTPase domain"/>
    <property type="match status" value="1"/>
</dbReference>
<dbReference type="GO" id="GO:0051258">
    <property type="term" value="P:protein polymerization"/>
    <property type="evidence" value="ECO:0007669"/>
    <property type="project" value="UniProtKB-UniRule"/>
</dbReference>
<dbReference type="eggNOG" id="COG0206">
    <property type="taxonomic scope" value="Bacteria"/>
</dbReference>
<sequence>MPNHLLSVIPGDERVQDQGTIRLERDECRREVIKVIGVGGGGNNALNHIIRSGVQGVDYIAANTDLGSLDQSSSDWKVVLGAKLTRGLGAGACPEVGRDAALESREEIRQALKGSDMVYLTAGMGGGTGTGALPVIAQMAKEMGILSVAVVTRPFGFEGKKRCRQAQEGIDQLRESVDALIVVPNDKLLEMADRNMPLQDSFRLADDVLRQAVQGVTDLVVRPGLVNVDFADLRTVMSNAGAAVMGIGVGKGENRAKEAVQKALESPLMETPMRRAKGVLLNVTGGMDLGIHEVYEAAELLREHLDEDANFVWGYVPDAAMEGSVQMVVIATGFEPGTSPARRERETPGLHLQSASARGPKAPERPEAEAPREGAEEDGLFLQTPTTGLDTPSVWRRRE</sequence>
<dbReference type="GO" id="GO:0005737">
    <property type="term" value="C:cytoplasm"/>
    <property type="evidence" value="ECO:0007669"/>
    <property type="project" value="UniProtKB-SubCell"/>
</dbReference>
<keyword evidence="4" id="KW-0963">Cytoplasm</keyword>
<dbReference type="NCBIfam" id="TIGR00065">
    <property type="entry name" value="ftsZ"/>
    <property type="match status" value="1"/>
</dbReference>
<evidence type="ECO:0000256" key="3">
    <source>
        <dbReference type="ARBA" id="ARBA00023134"/>
    </source>
</evidence>
<dbReference type="Pfam" id="PF12327">
    <property type="entry name" value="FtsZ_C"/>
    <property type="match status" value="1"/>
</dbReference>
<keyword evidence="2 4" id="KW-0547">Nucleotide-binding</keyword>
<evidence type="ECO:0000256" key="2">
    <source>
        <dbReference type="ARBA" id="ARBA00022741"/>
    </source>
</evidence>
<dbReference type="STRING" id="584708.Apau_2363"/>
<keyword evidence="4 9" id="KW-0132">Cell division</keyword>
<feature type="domain" description="Tubulin/FtsZ 2-layer sandwich" evidence="8">
    <location>
        <begin position="226"/>
        <end position="343"/>
    </location>
</feature>
<comment type="subunit">
    <text evidence="4">Homodimer. Polymerizes to form a dynamic ring structure in a strictly GTP-dependent manner. Interacts directly with several other division proteins.</text>
</comment>
<dbReference type="SMART" id="SM00865">
    <property type="entry name" value="Tubulin_C"/>
    <property type="match status" value="1"/>
</dbReference>
<keyword evidence="10" id="KW-1185">Reference proteome</keyword>
<keyword evidence="3 4" id="KW-0342">GTP-binding</keyword>
<evidence type="ECO:0000313" key="10">
    <source>
        <dbReference type="Proteomes" id="UP000005096"/>
    </source>
</evidence>
<feature type="binding site" evidence="4">
    <location>
        <position position="162"/>
    </location>
    <ligand>
        <name>GTP</name>
        <dbReference type="ChEBI" id="CHEBI:37565"/>
    </ligand>
</feature>
<evidence type="ECO:0000256" key="1">
    <source>
        <dbReference type="ARBA" id="ARBA00009690"/>
    </source>
</evidence>
<dbReference type="InterPro" id="IPR045061">
    <property type="entry name" value="FtsZ/CetZ"/>
</dbReference>
<feature type="domain" description="Tubulin/FtsZ GTPase" evidence="7">
    <location>
        <begin position="32"/>
        <end position="224"/>
    </location>
</feature>
<dbReference type="InterPro" id="IPR036525">
    <property type="entry name" value="Tubulin/FtsZ_GTPase_sf"/>
</dbReference>
<dbReference type="InterPro" id="IPR024757">
    <property type="entry name" value="FtsZ_C"/>
</dbReference>
<dbReference type="PaxDb" id="584708-Apau_2363"/>
<dbReference type="RefSeq" id="WP_006302018.1">
    <property type="nucleotide sequence ID" value="NZ_CM001022.1"/>
</dbReference>
<dbReference type="AlphaFoldDB" id="E3D097"/>
<dbReference type="GO" id="GO:0043093">
    <property type="term" value="P:FtsZ-dependent cytokinesis"/>
    <property type="evidence" value="ECO:0007669"/>
    <property type="project" value="UniProtKB-UniRule"/>
</dbReference>
<protein>
    <recommendedName>
        <fullName evidence="4 5">Cell division protein FtsZ</fullName>
    </recommendedName>
</protein>
<keyword evidence="4" id="KW-0131">Cell cycle</keyword>
<evidence type="ECO:0000256" key="5">
    <source>
        <dbReference type="NCBIfam" id="TIGR00065"/>
    </source>
</evidence>
<organism evidence="9 10">
    <name type="scientific">Aminomonas paucivorans DSM 12260</name>
    <dbReference type="NCBI Taxonomy" id="584708"/>
    <lineage>
        <taxon>Bacteria</taxon>
        <taxon>Thermotogati</taxon>
        <taxon>Synergistota</taxon>
        <taxon>Synergistia</taxon>
        <taxon>Synergistales</taxon>
        <taxon>Synergistaceae</taxon>
        <taxon>Aminomonas</taxon>
    </lineage>
</organism>
<dbReference type="HOGENOM" id="CLU_024865_0_1_0"/>
<dbReference type="Pfam" id="PF00091">
    <property type="entry name" value="Tubulin"/>
    <property type="match status" value="1"/>
</dbReference>
<dbReference type="CDD" id="cd02201">
    <property type="entry name" value="FtsZ_type1"/>
    <property type="match status" value="1"/>
</dbReference>